<accession>I4B557</accession>
<evidence type="ECO:0000256" key="3">
    <source>
        <dbReference type="ARBA" id="ARBA00022722"/>
    </source>
</evidence>
<name>I4B557_TURPD</name>
<dbReference type="CDD" id="cd09725">
    <property type="entry name" value="Cas2_I_II_III"/>
    <property type="match status" value="1"/>
</dbReference>
<sequence>MKTLIHNAETIIVTYDIGDQVRRDEMRKYLIDLGGEMQTESVFVVPPSPAIGSQLDSVLATVHLLISPAQNDKVSIFSMIRGDASEYSKFKEHQLAAPQSQMPRSR</sequence>
<dbReference type="HOGENOM" id="CLU_2222088_0_0_12"/>
<evidence type="ECO:0000256" key="8">
    <source>
        <dbReference type="ARBA" id="ARBA00023118"/>
    </source>
</evidence>
<evidence type="ECO:0000256" key="5">
    <source>
        <dbReference type="ARBA" id="ARBA00022759"/>
    </source>
</evidence>
<dbReference type="HAMAP" id="MF_01471">
    <property type="entry name" value="Cas2"/>
    <property type="match status" value="1"/>
</dbReference>
<reference evidence="10 11" key="1">
    <citation type="submission" date="2012-06" db="EMBL/GenBank/DDBJ databases">
        <title>The complete chromosome of genome of Turneriella parva DSM 21527.</title>
        <authorList>
            <consortium name="US DOE Joint Genome Institute (JGI-PGF)"/>
            <person name="Lucas S."/>
            <person name="Han J."/>
            <person name="Lapidus A."/>
            <person name="Bruce D."/>
            <person name="Goodwin L."/>
            <person name="Pitluck S."/>
            <person name="Peters L."/>
            <person name="Kyrpides N."/>
            <person name="Mavromatis K."/>
            <person name="Ivanova N."/>
            <person name="Mikhailova N."/>
            <person name="Chertkov O."/>
            <person name="Detter J.C."/>
            <person name="Tapia R."/>
            <person name="Han C."/>
            <person name="Land M."/>
            <person name="Hauser L."/>
            <person name="Markowitz V."/>
            <person name="Cheng J.-F."/>
            <person name="Hugenholtz P."/>
            <person name="Woyke T."/>
            <person name="Wu D."/>
            <person name="Gronow S."/>
            <person name="Wellnitz S."/>
            <person name="Brambilla E."/>
            <person name="Klenk H.-P."/>
            <person name="Eisen J.A."/>
        </authorList>
    </citation>
    <scope>NUCLEOTIDE SEQUENCE [LARGE SCALE GENOMIC DNA]</scope>
    <source>
        <strain evidence="11">ATCC BAA-1111 / DSM 21527 / NCTC 11395 / H</strain>
    </source>
</reference>
<dbReference type="Pfam" id="PF09827">
    <property type="entry name" value="CRISPR_Cas2"/>
    <property type="match status" value="1"/>
</dbReference>
<organism evidence="10 11">
    <name type="scientific">Turneriella parva (strain ATCC BAA-1111 / DSM 21527 / NCTC 11395 / H)</name>
    <name type="common">Leptospira parva</name>
    <dbReference type="NCBI Taxonomy" id="869212"/>
    <lineage>
        <taxon>Bacteria</taxon>
        <taxon>Pseudomonadati</taxon>
        <taxon>Spirochaetota</taxon>
        <taxon>Spirochaetia</taxon>
        <taxon>Leptospirales</taxon>
        <taxon>Leptospiraceae</taxon>
        <taxon>Turneriella</taxon>
    </lineage>
</organism>
<comment type="similarity">
    <text evidence="2 9">Belongs to the CRISPR-associated endoribonuclease Cas2 protein family.</text>
</comment>
<evidence type="ECO:0000256" key="2">
    <source>
        <dbReference type="ARBA" id="ARBA00009959"/>
    </source>
</evidence>
<dbReference type="STRING" id="869212.Turpa_1767"/>
<dbReference type="InterPro" id="IPR019199">
    <property type="entry name" value="Virulence_VapD/CRISPR_Cas2"/>
</dbReference>
<keyword evidence="8 9" id="KW-0051">Antiviral defense</keyword>
<dbReference type="RefSeq" id="WP_014802923.1">
    <property type="nucleotide sequence ID" value="NC_018020.1"/>
</dbReference>
<dbReference type="GO" id="GO:0004521">
    <property type="term" value="F:RNA endonuclease activity"/>
    <property type="evidence" value="ECO:0007669"/>
    <property type="project" value="InterPro"/>
</dbReference>
<evidence type="ECO:0000256" key="6">
    <source>
        <dbReference type="ARBA" id="ARBA00022801"/>
    </source>
</evidence>
<comment type="subunit">
    <text evidence="9">Homodimer, forms a heterotetramer with a Cas1 homodimer.</text>
</comment>
<keyword evidence="6 9" id="KW-0378">Hydrolase</keyword>
<dbReference type="Proteomes" id="UP000006048">
    <property type="component" value="Chromosome"/>
</dbReference>
<keyword evidence="7 9" id="KW-0460">Magnesium</keyword>
<keyword evidence="5 9" id="KW-0255">Endonuclease</keyword>
<dbReference type="Gene3D" id="3.30.70.240">
    <property type="match status" value="1"/>
</dbReference>
<dbReference type="GO" id="GO:0051607">
    <property type="term" value="P:defense response to virus"/>
    <property type="evidence" value="ECO:0007669"/>
    <property type="project" value="UniProtKB-UniRule"/>
</dbReference>
<evidence type="ECO:0000313" key="11">
    <source>
        <dbReference type="Proteomes" id="UP000006048"/>
    </source>
</evidence>
<dbReference type="InterPro" id="IPR021127">
    <property type="entry name" value="CRISPR_associated_Cas2"/>
</dbReference>
<dbReference type="GO" id="GO:0046872">
    <property type="term" value="F:metal ion binding"/>
    <property type="evidence" value="ECO:0007669"/>
    <property type="project" value="UniProtKB-UniRule"/>
</dbReference>
<protein>
    <recommendedName>
        <fullName evidence="9">CRISPR-associated endoribonuclease Cas2</fullName>
        <ecNumber evidence="9">3.1.-.-</ecNumber>
    </recommendedName>
</protein>
<dbReference type="GO" id="GO:0016787">
    <property type="term" value="F:hydrolase activity"/>
    <property type="evidence" value="ECO:0007669"/>
    <property type="project" value="UniProtKB-KW"/>
</dbReference>
<comment type="function">
    <text evidence="9">CRISPR (clustered regularly interspaced short palindromic repeat), is an adaptive immune system that provides protection against mobile genetic elements (viruses, transposable elements and conjugative plasmids). CRISPR clusters contain sequences complementary to antecedent mobile elements and target invading nucleic acids. CRISPR clusters are transcribed and processed into CRISPR RNA (crRNA). Functions as a ssRNA-specific endoribonuclease. Involved in the integration of spacer DNA into the CRISPR cassette.</text>
</comment>
<dbReference type="EC" id="3.1.-.-" evidence="9"/>
<dbReference type="AlphaFoldDB" id="I4B557"/>
<gene>
    <name evidence="9" type="primary">cas2</name>
    <name evidence="10" type="ordered locus">Turpa_1767</name>
</gene>
<dbReference type="KEGG" id="tpx:Turpa_1767"/>
<evidence type="ECO:0000256" key="9">
    <source>
        <dbReference type="HAMAP-Rule" id="MF_01471"/>
    </source>
</evidence>
<dbReference type="GO" id="GO:0043571">
    <property type="term" value="P:maintenance of CRISPR repeat elements"/>
    <property type="evidence" value="ECO:0007669"/>
    <property type="project" value="UniProtKB-UniRule"/>
</dbReference>
<dbReference type="EMBL" id="CP002959">
    <property type="protein sequence ID" value="AFM12414.1"/>
    <property type="molecule type" value="Genomic_DNA"/>
</dbReference>
<feature type="binding site" evidence="9">
    <location>
        <position position="16"/>
    </location>
    <ligand>
        <name>Mg(2+)</name>
        <dbReference type="ChEBI" id="CHEBI:18420"/>
        <note>catalytic</note>
    </ligand>
</feature>
<comment type="cofactor">
    <cofactor evidence="1 9">
        <name>Mg(2+)</name>
        <dbReference type="ChEBI" id="CHEBI:18420"/>
    </cofactor>
</comment>
<evidence type="ECO:0000256" key="1">
    <source>
        <dbReference type="ARBA" id="ARBA00001946"/>
    </source>
</evidence>
<evidence type="ECO:0000256" key="7">
    <source>
        <dbReference type="ARBA" id="ARBA00022842"/>
    </source>
</evidence>
<keyword evidence="11" id="KW-1185">Reference proteome</keyword>
<dbReference type="SUPFAM" id="SSF143430">
    <property type="entry name" value="TTP0101/SSO1404-like"/>
    <property type="match status" value="1"/>
</dbReference>
<proteinExistence type="inferred from homology"/>
<keyword evidence="3 9" id="KW-0540">Nuclease</keyword>
<evidence type="ECO:0000313" key="10">
    <source>
        <dbReference type="EMBL" id="AFM12414.1"/>
    </source>
</evidence>
<evidence type="ECO:0000256" key="4">
    <source>
        <dbReference type="ARBA" id="ARBA00022723"/>
    </source>
</evidence>
<keyword evidence="4 9" id="KW-0479">Metal-binding</keyword>